<evidence type="ECO:0000313" key="2">
    <source>
        <dbReference type="EMBL" id="ADW19000.1"/>
    </source>
</evidence>
<gene>
    <name evidence="2" type="ordered locus">Despr_2866</name>
</gene>
<evidence type="ECO:0000256" key="1">
    <source>
        <dbReference type="SAM" id="SignalP"/>
    </source>
</evidence>
<protein>
    <recommendedName>
        <fullName evidence="4">Single Cache domain-containing protein</fullName>
    </recommendedName>
</protein>
<keyword evidence="3" id="KW-1185">Reference proteome</keyword>
<evidence type="ECO:0008006" key="4">
    <source>
        <dbReference type="Google" id="ProtNLM"/>
    </source>
</evidence>
<sequence length="124" mass="13800">MRKVLSMLSMATYFLLAVGALAADKATIKKNVDDMVAAINSGKEATSYRADTYTPYAFIMEPNGKLIVHPYLAGEYLQEKAEPIYKALQQATMEGTWVSYLWKGALKETYVRRTKSNLTVGSGY</sequence>
<accession>A0A7U3YP83</accession>
<dbReference type="AlphaFoldDB" id="A0A7U3YP83"/>
<keyword evidence="1" id="KW-0732">Signal</keyword>
<proteinExistence type="predicted"/>
<dbReference type="EMBL" id="CP002364">
    <property type="protein sequence ID" value="ADW19000.1"/>
    <property type="molecule type" value="Genomic_DNA"/>
</dbReference>
<reference evidence="2 3" key="1">
    <citation type="journal article" date="2011" name="Stand. Genomic Sci.">
        <title>Complete genome sequence of Desulfobulbus propionicus type strain (1pr3).</title>
        <authorList>
            <person name="Pagani I."/>
            <person name="Lapidus A."/>
            <person name="Nolan M."/>
            <person name="Lucas S."/>
            <person name="Hammon N."/>
            <person name="Deshpande S."/>
            <person name="Cheng J.F."/>
            <person name="Chertkov O."/>
            <person name="Davenport K."/>
            <person name="Tapia R."/>
            <person name="Han C."/>
            <person name="Goodwin L."/>
            <person name="Pitluck S."/>
            <person name="Liolios K."/>
            <person name="Mavromatis K."/>
            <person name="Ivanova N."/>
            <person name="Mikhailova N."/>
            <person name="Pati A."/>
            <person name="Chen A."/>
            <person name="Palaniappan K."/>
            <person name="Land M."/>
            <person name="Hauser L."/>
            <person name="Chang Y.J."/>
            <person name="Jeffries C.D."/>
            <person name="Detter J.C."/>
            <person name="Brambilla E."/>
            <person name="Kannan K.P."/>
            <person name="Djao O.D."/>
            <person name="Rohde M."/>
            <person name="Pukall R."/>
            <person name="Spring S."/>
            <person name="Goker M."/>
            <person name="Sikorski J."/>
            <person name="Woyke T."/>
            <person name="Bristow J."/>
            <person name="Eisen J.A."/>
            <person name="Markowitz V."/>
            <person name="Hugenholtz P."/>
            <person name="Kyrpides N.C."/>
            <person name="Klenk H.P."/>
        </authorList>
    </citation>
    <scope>NUCLEOTIDE SEQUENCE [LARGE SCALE GENOMIC DNA]</scope>
    <source>
        <strain evidence="3">ATCC 33891 / DSM 2032 / 1pr3</strain>
    </source>
</reference>
<evidence type="ECO:0000313" key="3">
    <source>
        <dbReference type="Proteomes" id="UP000006365"/>
    </source>
</evidence>
<dbReference type="KEGG" id="dpr:Despr_2866"/>
<dbReference type="Gene3D" id="3.30.450.20">
    <property type="entry name" value="PAS domain"/>
    <property type="match status" value="1"/>
</dbReference>
<dbReference type="Proteomes" id="UP000006365">
    <property type="component" value="Chromosome"/>
</dbReference>
<name>A0A7U3YP83_DESPD</name>
<feature type="chain" id="PRO_5031443766" description="Single Cache domain-containing protein" evidence="1">
    <location>
        <begin position="23"/>
        <end position="124"/>
    </location>
</feature>
<feature type="signal peptide" evidence="1">
    <location>
        <begin position="1"/>
        <end position="22"/>
    </location>
</feature>
<organism evidence="2 3">
    <name type="scientific">Desulfobulbus propionicus (strain ATCC 33891 / DSM 2032 / VKM B-1956 / 1pr3)</name>
    <dbReference type="NCBI Taxonomy" id="577650"/>
    <lineage>
        <taxon>Bacteria</taxon>
        <taxon>Pseudomonadati</taxon>
        <taxon>Thermodesulfobacteriota</taxon>
        <taxon>Desulfobulbia</taxon>
        <taxon>Desulfobulbales</taxon>
        <taxon>Desulfobulbaceae</taxon>
        <taxon>Desulfobulbus</taxon>
    </lineage>
</organism>